<protein>
    <submittedName>
        <fullName evidence="1">Uncharacterized protein</fullName>
    </submittedName>
</protein>
<dbReference type="AlphaFoldDB" id="A0A2P2Q088"/>
<proteinExistence type="predicted"/>
<evidence type="ECO:0000313" key="1">
    <source>
        <dbReference type="EMBL" id="MBX60401.1"/>
    </source>
</evidence>
<sequence length="23" mass="2766">MTQYAIQLKFEAFLFSFWLGLLV</sequence>
<name>A0A2P2Q088_RHIMU</name>
<dbReference type="EMBL" id="GGEC01079917">
    <property type="protein sequence ID" value="MBX60401.1"/>
    <property type="molecule type" value="Transcribed_RNA"/>
</dbReference>
<accession>A0A2P2Q088</accession>
<reference evidence="1" key="1">
    <citation type="submission" date="2018-02" db="EMBL/GenBank/DDBJ databases">
        <title>Rhizophora mucronata_Transcriptome.</title>
        <authorList>
            <person name="Meera S.P."/>
            <person name="Sreeshan A."/>
            <person name="Augustine A."/>
        </authorList>
    </citation>
    <scope>NUCLEOTIDE SEQUENCE</scope>
    <source>
        <tissue evidence="1">Leaf</tissue>
    </source>
</reference>
<organism evidence="1">
    <name type="scientific">Rhizophora mucronata</name>
    <name type="common">Asiatic mangrove</name>
    <dbReference type="NCBI Taxonomy" id="61149"/>
    <lineage>
        <taxon>Eukaryota</taxon>
        <taxon>Viridiplantae</taxon>
        <taxon>Streptophyta</taxon>
        <taxon>Embryophyta</taxon>
        <taxon>Tracheophyta</taxon>
        <taxon>Spermatophyta</taxon>
        <taxon>Magnoliopsida</taxon>
        <taxon>eudicotyledons</taxon>
        <taxon>Gunneridae</taxon>
        <taxon>Pentapetalae</taxon>
        <taxon>rosids</taxon>
        <taxon>fabids</taxon>
        <taxon>Malpighiales</taxon>
        <taxon>Rhizophoraceae</taxon>
        <taxon>Rhizophora</taxon>
    </lineage>
</organism>